<dbReference type="AlphaFoldDB" id="A0A4Y4CZA4"/>
<reference evidence="2 3" key="1">
    <citation type="submission" date="2019-06" db="EMBL/GenBank/DDBJ databases">
        <title>Whole genome shotgun sequence of Zoogloea ramigera NBRC 15342.</title>
        <authorList>
            <person name="Hosoyama A."/>
            <person name="Uohara A."/>
            <person name="Ohji S."/>
            <person name="Ichikawa N."/>
        </authorList>
    </citation>
    <scope>NUCLEOTIDE SEQUENCE [LARGE SCALE GENOMIC DNA]</scope>
    <source>
        <strain evidence="2 3">NBRC 15342</strain>
    </source>
</reference>
<organism evidence="2 3">
    <name type="scientific">Zoogloea ramigera</name>
    <dbReference type="NCBI Taxonomy" id="350"/>
    <lineage>
        <taxon>Bacteria</taxon>
        <taxon>Pseudomonadati</taxon>
        <taxon>Pseudomonadota</taxon>
        <taxon>Betaproteobacteria</taxon>
        <taxon>Rhodocyclales</taxon>
        <taxon>Zoogloeaceae</taxon>
        <taxon>Zoogloea</taxon>
    </lineage>
</organism>
<gene>
    <name evidence="2" type="ORF">ZRA01_24400</name>
</gene>
<dbReference type="EMBL" id="BJNV01000042">
    <property type="protein sequence ID" value="GEC96367.1"/>
    <property type="molecule type" value="Genomic_DNA"/>
</dbReference>
<feature type="region of interest" description="Disordered" evidence="1">
    <location>
        <begin position="1"/>
        <end position="78"/>
    </location>
</feature>
<comment type="caution">
    <text evidence="2">The sequence shown here is derived from an EMBL/GenBank/DDBJ whole genome shotgun (WGS) entry which is preliminary data.</text>
</comment>
<sequence length="78" mass="8225">MANRTLGTRQKLVFRGPDKGPGKAGSLSRPRNPLVAPALLRKAGAHEKTVGAMRQASKRELARQLEKPAGGEGAKKPG</sequence>
<name>A0A4Y4CZA4_ZOORA</name>
<keyword evidence="3" id="KW-1185">Reference proteome</keyword>
<dbReference type="OrthoDB" id="8707008at2"/>
<accession>A0A4Y4CZA4</accession>
<feature type="compositionally biased region" description="Basic and acidic residues" evidence="1">
    <location>
        <begin position="57"/>
        <end position="66"/>
    </location>
</feature>
<evidence type="ECO:0000313" key="2">
    <source>
        <dbReference type="EMBL" id="GEC96367.1"/>
    </source>
</evidence>
<evidence type="ECO:0000313" key="3">
    <source>
        <dbReference type="Proteomes" id="UP000318422"/>
    </source>
</evidence>
<proteinExistence type="predicted"/>
<evidence type="ECO:0000256" key="1">
    <source>
        <dbReference type="SAM" id="MobiDB-lite"/>
    </source>
</evidence>
<protein>
    <submittedName>
        <fullName evidence="2">Uncharacterized protein</fullName>
    </submittedName>
</protein>
<dbReference type="Proteomes" id="UP000318422">
    <property type="component" value="Unassembled WGS sequence"/>
</dbReference>